<organism evidence="2 3">
    <name type="scientific">Neorhodopirellula pilleata</name>
    <dbReference type="NCBI Taxonomy" id="2714738"/>
    <lineage>
        <taxon>Bacteria</taxon>
        <taxon>Pseudomonadati</taxon>
        <taxon>Planctomycetota</taxon>
        <taxon>Planctomycetia</taxon>
        <taxon>Pirellulales</taxon>
        <taxon>Pirellulaceae</taxon>
        <taxon>Neorhodopirellula</taxon>
    </lineage>
</organism>
<feature type="signal peptide" evidence="1">
    <location>
        <begin position="1"/>
        <end position="28"/>
    </location>
</feature>
<evidence type="ECO:0000256" key="1">
    <source>
        <dbReference type="SAM" id="SignalP"/>
    </source>
</evidence>
<dbReference type="EMBL" id="SJPM01000009">
    <property type="protein sequence ID" value="TWT93573.1"/>
    <property type="molecule type" value="Genomic_DNA"/>
</dbReference>
<keyword evidence="1" id="KW-0732">Signal</keyword>
<feature type="chain" id="PRO_5023098783" evidence="1">
    <location>
        <begin position="29"/>
        <end position="225"/>
    </location>
</feature>
<name>A0A5C6A5G6_9BACT</name>
<gene>
    <name evidence="2" type="ORF">Pla100_40910</name>
</gene>
<evidence type="ECO:0000313" key="2">
    <source>
        <dbReference type="EMBL" id="TWT93573.1"/>
    </source>
</evidence>
<sequence precursor="true">MKRYQLIPIAPAIGMLVGLMIATVTASAAGPCCLFCQKGRCNVDVDVEEVEIKGFDVECEAICIPPLRYPWECGPLKKCGKIRCVKKLVSDKRTAKICTYDWEAVVCCPECRSKLHQCGSSCDNGTCCDNQGCDSPSMPICDSVGCCADDSTPATASLAQRPSGNGLESSEVTEVIIAEIADVAAPEVTVALVHAIGQATPDADGWVRVTNLASGSLSAAGELIE</sequence>
<reference evidence="2 3" key="1">
    <citation type="submission" date="2019-02" db="EMBL/GenBank/DDBJ databases">
        <title>Deep-cultivation of Planctomycetes and their phenomic and genomic characterization uncovers novel biology.</title>
        <authorList>
            <person name="Wiegand S."/>
            <person name="Jogler M."/>
            <person name="Boedeker C."/>
            <person name="Pinto D."/>
            <person name="Vollmers J."/>
            <person name="Rivas-Marin E."/>
            <person name="Kohn T."/>
            <person name="Peeters S.H."/>
            <person name="Heuer A."/>
            <person name="Rast P."/>
            <person name="Oberbeckmann S."/>
            <person name="Bunk B."/>
            <person name="Jeske O."/>
            <person name="Meyerdierks A."/>
            <person name="Storesund J.E."/>
            <person name="Kallscheuer N."/>
            <person name="Luecker S."/>
            <person name="Lage O.M."/>
            <person name="Pohl T."/>
            <person name="Merkel B.J."/>
            <person name="Hornburger P."/>
            <person name="Mueller R.-W."/>
            <person name="Bruemmer F."/>
            <person name="Labrenz M."/>
            <person name="Spormann A.M."/>
            <person name="Op Den Camp H."/>
            <person name="Overmann J."/>
            <person name="Amann R."/>
            <person name="Jetten M.S.M."/>
            <person name="Mascher T."/>
            <person name="Medema M.H."/>
            <person name="Devos D.P."/>
            <person name="Kaster A.-K."/>
            <person name="Ovreas L."/>
            <person name="Rohde M."/>
            <person name="Galperin M.Y."/>
            <person name="Jogler C."/>
        </authorList>
    </citation>
    <scope>NUCLEOTIDE SEQUENCE [LARGE SCALE GENOMIC DNA]</scope>
    <source>
        <strain evidence="2 3">Pla100</strain>
    </source>
</reference>
<protein>
    <submittedName>
        <fullName evidence="2">Uncharacterized protein</fullName>
    </submittedName>
</protein>
<dbReference type="AlphaFoldDB" id="A0A5C6A5G6"/>
<evidence type="ECO:0000313" key="3">
    <source>
        <dbReference type="Proteomes" id="UP000316213"/>
    </source>
</evidence>
<dbReference type="RefSeq" id="WP_231603260.1">
    <property type="nucleotide sequence ID" value="NZ_SJPM01000009.1"/>
</dbReference>
<keyword evidence="3" id="KW-1185">Reference proteome</keyword>
<dbReference type="Proteomes" id="UP000316213">
    <property type="component" value="Unassembled WGS sequence"/>
</dbReference>
<accession>A0A5C6A5G6</accession>
<comment type="caution">
    <text evidence="2">The sequence shown here is derived from an EMBL/GenBank/DDBJ whole genome shotgun (WGS) entry which is preliminary data.</text>
</comment>
<proteinExistence type="predicted"/>